<reference evidence="1" key="1">
    <citation type="journal article" date="2020" name="Stud. Mycol.">
        <title>101 Dothideomycetes genomes: a test case for predicting lifestyles and emergence of pathogens.</title>
        <authorList>
            <person name="Haridas S."/>
            <person name="Albert R."/>
            <person name="Binder M."/>
            <person name="Bloem J."/>
            <person name="Labutti K."/>
            <person name="Salamov A."/>
            <person name="Andreopoulos B."/>
            <person name="Baker S."/>
            <person name="Barry K."/>
            <person name="Bills G."/>
            <person name="Bluhm B."/>
            <person name="Cannon C."/>
            <person name="Castanera R."/>
            <person name="Culley D."/>
            <person name="Daum C."/>
            <person name="Ezra D."/>
            <person name="Gonzalez J."/>
            <person name="Henrissat B."/>
            <person name="Kuo A."/>
            <person name="Liang C."/>
            <person name="Lipzen A."/>
            <person name="Lutzoni F."/>
            <person name="Magnuson J."/>
            <person name="Mondo S."/>
            <person name="Nolan M."/>
            <person name="Ohm R."/>
            <person name="Pangilinan J."/>
            <person name="Park H.-J."/>
            <person name="Ramirez L."/>
            <person name="Alfaro M."/>
            <person name="Sun H."/>
            <person name="Tritt A."/>
            <person name="Yoshinaga Y."/>
            <person name="Zwiers L.-H."/>
            <person name="Turgeon B."/>
            <person name="Goodwin S."/>
            <person name="Spatafora J."/>
            <person name="Crous P."/>
            <person name="Grigoriev I."/>
        </authorList>
    </citation>
    <scope>NUCLEOTIDE SEQUENCE</scope>
    <source>
        <strain evidence="1">CBS 525.71</strain>
    </source>
</reference>
<feature type="non-terminal residue" evidence="1">
    <location>
        <position position="1"/>
    </location>
</feature>
<feature type="non-terminal residue" evidence="1">
    <location>
        <position position="53"/>
    </location>
</feature>
<evidence type="ECO:0000313" key="2">
    <source>
        <dbReference type="Proteomes" id="UP000799754"/>
    </source>
</evidence>
<comment type="caution">
    <text evidence="1">The sequence shown here is derived from an EMBL/GenBank/DDBJ whole genome shotgun (WGS) entry which is preliminary data.</text>
</comment>
<gene>
    <name evidence="1" type="ORF">BU25DRAFT_301094</name>
</gene>
<dbReference type="Proteomes" id="UP000799754">
    <property type="component" value="Unassembled WGS sequence"/>
</dbReference>
<accession>A0ACB6RVP5</accession>
<keyword evidence="2" id="KW-1185">Reference proteome</keyword>
<organism evidence="1 2">
    <name type="scientific">Macroventuria anomochaeta</name>
    <dbReference type="NCBI Taxonomy" id="301207"/>
    <lineage>
        <taxon>Eukaryota</taxon>
        <taxon>Fungi</taxon>
        <taxon>Dikarya</taxon>
        <taxon>Ascomycota</taxon>
        <taxon>Pezizomycotina</taxon>
        <taxon>Dothideomycetes</taxon>
        <taxon>Pleosporomycetidae</taxon>
        <taxon>Pleosporales</taxon>
        <taxon>Pleosporineae</taxon>
        <taxon>Didymellaceae</taxon>
        <taxon>Macroventuria</taxon>
    </lineage>
</organism>
<name>A0ACB6RVP5_9PLEO</name>
<protein>
    <submittedName>
        <fullName evidence="1">Uncharacterized protein</fullName>
    </submittedName>
</protein>
<sequence length="53" mass="5818">GIILKKPKKPDYSAPKAYRVIALLNCLGKVVERLVAKRLGALAEVTHLLHPSQ</sequence>
<dbReference type="EMBL" id="MU006727">
    <property type="protein sequence ID" value="KAF2625214.1"/>
    <property type="molecule type" value="Genomic_DNA"/>
</dbReference>
<proteinExistence type="predicted"/>
<evidence type="ECO:0000313" key="1">
    <source>
        <dbReference type="EMBL" id="KAF2625214.1"/>
    </source>
</evidence>